<dbReference type="PANTHER" id="PTHR43199:SF1">
    <property type="entry name" value="GLUTATHIONE HYDROLASE PROENZYME"/>
    <property type="match status" value="1"/>
</dbReference>
<comment type="PTM">
    <text evidence="11">Cleaved by autocatalysis into a large and a small subunit.</text>
</comment>
<keyword evidence="11" id="KW-0317">Glutathione biosynthesis</keyword>
<dbReference type="EC" id="2.3.2.2" evidence="11"/>
<comment type="caution">
    <text evidence="12">The sequence shown here is derived from an EMBL/GenBank/DDBJ whole genome shotgun (WGS) entry which is preliminary data.</text>
</comment>
<evidence type="ECO:0000256" key="2">
    <source>
        <dbReference type="ARBA" id="ARBA00001089"/>
    </source>
</evidence>
<sequence>MQILSRAITVGLSAIVAIALFPFFSTQATLLPQRSQTSMVASASPLASEVGLQILRQGGNAVDAAVATTLAISVVEPFSAGIGGGGFLLYSQAGHHSKPTIEALDFRERAPLAATPDMYLDSVGNVRAGQSLNGHLAVAVPGTIAGLVEVHRLHGKLAWQDLVKPAIQLARAGIPVNQRFVELAKLREAAILQNPAAKELFTHNGSAYALGEYLKQPDLAKTLEAIARRPQDFYTGKIAEAIARDMRDRGGIVTKEDLKAYKPIWRSPLCGDFMQTYICSMPPPSSGGVHLLEILNMLGDGKSWQTLGWHHPDTLHFLTEAFRIAYADRAIHLGDPDFVTVPTAALISPRYAAHRRQEIDLHKATPSQSVKIYDPEALQKLSVKEDAQERYEQIGKLAFLPQTESLDTSHLTVIDRDRNAVSLTFTVNGPFGASVVVPSMGILLNNEMDDFAIAPNTPNLFGLVGGTQNQIAPQKTPLSSMTPVIAFDRDRQNLQFACGSSGGSTIITQVLQLVLHLLVYGMDAGAAMSAPRLHHQWLPDRLSVERWGLDIKTLDDLRQRGHKIEERSNWGHANLIVVKADGSLEGAADPRREGAVLGF</sequence>
<dbReference type="SUPFAM" id="SSF56235">
    <property type="entry name" value="N-terminal nucleophile aminohydrolases (Ntn hydrolases)"/>
    <property type="match status" value="1"/>
</dbReference>
<name>A0AAW9PTR9_9CYAN</name>
<feature type="active site" description="Nucleophile" evidence="9">
    <location>
        <position position="408"/>
    </location>
</feature>
<evidence type="ECO:0000256" key="8">
    <source>
        <dbReference type="ARBA" id="ARBA00047417"/>
    </source>
</evidence>
<evidence type="ECO:0000256" key="10">
    <source>
        <dbReference type="PIRSR" id="PIRSR600101-2"/>
    </source>
</evidence>
<dbReference type="InterPro" id="IPR000101">
    <property type="entry name" value="GGT_peptidase"/>
</dbReference>
<keyword evidence="4 11" id="KW-0808">Transferase</keyword>
<dbReference type="AlphaFoldDB" id="A0AAW9PTR9"/>
<dbReference type="GO" id="GO:0006750">
    <property type="term" value="P:glutathione biosynthetic process"/>
    <property type="evidence" value="ECO:0007669"/>
    <property type="project" value="UniProtKB-KW"/>
</dbReference>
<dbReference type="GO" id="GO:0103068">
    <property type="term" value="F:leukotriene C4 gamma-glutamyl transferase activity"/>
    <property type="evidence" value="ECO:0007669"/>
    <property type="project" value="UniProtKB-EC"/>
</dbReference>
<evidence type="ECO:0000256" key="6">
    <source>
        <dbReference type="ARBA" id="ARBA00023145"/>
    </source>
</evidence>
<feature type="binding site" evidence="10">
    <location>
        <position position="450"/>
    </location>
    <ligand>
        <name>L-glutamate</name>
        <dbReference type="ChEBI" id="CHEBI:29985"/>
    </ligand>
</feature>
<evidence type="ECO:0000313" key="12">
    <source>
        <dbReference type="EMBL" id="MEE3718659.1"/>
    </source>
</evidence>
<dbReference type="Proteomes" id="UP001333818">
    <property type="component" value="Unassembled WGS sequence"/>
</dbReference>
<dbReference type="InterPro" id="IPR029055">
    <property type="entry name" value="Ntn_hydrolases_N"/>
</dbReference>
<evidence type="ECO:0000256" key="1">
    <source>
        <dbReference type="ARBA" id="ARBA00001049"/>
    </source>
</evidence>
<evidence type="ECO:0000256" key="4">
    <source>
        <dbReference type="ARBA" id="ARBA00022679"/>
    </source>
</evidence>
<comment type="catalytic activity">
    <reaction evidence="1 11">
        <text>an S-substituted glutathione + H2O = an S-substituted L-cysteinylglycine + L-glutamate</text>
        <dbReference type="Rhea" id="RHEA:59468"/>
        <dbReference type="ChEBI" id="CHEBI:15377"/>
        <dbReference type="ChEBI" id="CHEBI:29985"/>
        <dbReference type="ChEBI" id="CHEBI:90779"/>
        <dbReference type="ChEBI" id="CHEBI:143103"/>
        <dbReference type="EC" id="3.4.19.13"/>
    </reaction>
</comment>
<keyword evidence="6 11" id="KW-0865">Zymogen</keyword>
<evidence type="ECO:0000313" key="13">
    <source>
        <dbReference type="Proteomes" id="UP001333818"/>
    </source>
</evidence>
<feature type="binding site" evidence="10">
    <location>
        <position position="503"/>
    </location>
    <ligand>
        <name>L-glutamate</name>
        <dbReference type="ChEBI" id="CHEBI:29985"/>
    </ligand>
</feature>
<dbReference type="EC" id="3.4.19.13" evidence="11"/>
<accession>A0AAW9PTR9</accession>
<dbReference type="GO" id="GO:0036374">
    <property type="term" value="F:glutathione hydrolase activity"/>
    <property type="evidence" value="ECO:0007669"/>
    <property type="project" value="UniProtKB-UniRule"/>
</dbReference>
<evidence type="ECO:0000256" key="5">
    <source>
        <dbReference type="ARBA" id="ARBA00022801"/>
    </source>
</evidence>
<comment type="similarity">
    <text evidence="3 11">Belongs to the gamma-glutamyltransferase family.</text>
</comment>
<evidence type="ECO:0000256" key="9">
    <source>
        <dbReference type="PIRSR" id="PIRSR600101-1"/>
    </source>
</evidence>
<evidence type="ECO:0000256" key="3">
    <source>
        <dbReference type="ARBA" id="ARBA00009381"/>
    </source>
</evidence>
<gene>
    <name evidence="12" type="primary">ggt</name>
    <name evidence="12" type="ORF">V2H45_18105</name>
</gene>
<dbReference type="EMBL" id="JAZBJZ010000087">
    <property type="protein sequence ID" value="MEE3718659.1"/>
    <property type="molecule type" value="Genomic_DNA"/>
</dbReference>
<reference evidence="12" key="1">
    <citation type="submission" date="2024-01" db="EMBL/GenBank/DDBJ databases">
        <title>Bank of Algae and Cyanobacteria of the Azores (BACA) strain genomes.</title>
        <authorList>
            <person name="Luz R."/>
            <person name="Cordeiro R."/>
            <person name="Fonseca A."/>
            <person name="Goncalves V."/>
        </authorList>
    </citation>
    <scope>NUCLEOTIDE SEQUENCE</scope>
    <source>
        <strain evidence="12">BACA0141</strain>
    </source>
</reference>
<dbReference type="Gene3D" id="1.10.246.130">
    <property type="match status" value="1"/>
</dbReference>
<dbReference type="GO" id="GO:0006751">
    <property type="term" value="P:glutathione catabolic process"/>
    <property type="evidence" value="ECO:0007669"/>
    <property type="project" value="UniProtKB-UniRule"/>
</dbReference>
<proteinExistence type="inferred from homology"/>
<feature type="binding site" evidence="10">
    <location>
        <position position="107"/>
    </location>
    <ligand>
        <name>L-glutamate</name>
        <dbReference type="ChEBI" id="CHEBI:29985"/>
    </ligand>
</feature>
<dbReference type="RefSeq" id="WP_330485094.1">
    <property type="nucleotide sequence ID" value="NZ_JAZBJZ010000087.1"/>
</dbReference>
<dbReference type="InterPro" id="IPR051792">
    <property type="entry name" value="GGT_bact"/>
</dbReference>
<keyword evidence="7 11" id="KW-0012">Acyltransferase</keyword>
<evidence type="ECO:0000256" key="7">
    <source>
        <dbReference type="ARBA" id="ARBA00023315"/>
    </source>
</evidence>
<feature type="binding site" evidence="10">
    <location>
        <begin position="479"/>
        <end position="480"/>
    </location>
    <ligand>
        <name>L-glutamate</name>
        <dbReference type="ChEBI" id="CHEBI:29985"/>
    </ligand>
</feature>
<comment type="subunit">
    <text evidence="11">This enzyme consists of two polypeptide chains, which are synthesized in precursor form from a single polypeptide.</text>
</comment>
<comment type="pathway">
    <text evidence="11">Sulfur metabolism; glutathione metabolism.</text>
</comment>
<comment type="catalytic activity">
    <reaction evidence="8 11">
        <text>an N-terminal (5-L-glutamyl)-[peptide] + an alpha-amino acid = 5-L-glutamyl amino acid + an N-terminal L-alpha-aminoacyl-[peptide]</text>
        <dbReference type="Rhea" id="RHEA:23904"/>
        <dbReference type="Rhea" id="RHEA-COMP:9780"/>
        <dbReference type="Rhea" id="RHEA-COMP:9795"/>
        <dbReference type="ChEBI" id="CHEBI:77644"/>
        <dbReference type="ChEBI" id="CHEBI:78597"/>
        <dbReference type="ChEBI" id="CHEBI:78599"/>
        <dbReference type="ChEBI" id="CHEBI:78608"/>
        <dbReference type="EC" id="2.3.2.2"/>
    </reaction>
</comment>
<feature type="binding site" evidence="10">
    <location>
        <begin position="426"/>
        <end position="428"/>
    </location>
    <ligand>
        <name>L-glutamate</name>
        <dbReference type="ChEBI" id="CHEBI:29985"/>
    </ligand>
</feature>
<protein>
    <recommendedName>
        <fullName evidence="11">Glutathione hydrolase proenzyme</fullName>
        <ecNumber evidence="11">2.3.2.2</ecNumber>
        <ecNumber evidence="11">3.4.19.13</ecNumber>
    </recommendedName>
    <component>
        <recommendedName>
            <fullName evidence="11">Glutathione hydrolase large chain</fullName>
        </recommendedName>
    </component>
    <component>
        <recommendedName>
            <fullName evidence="11">Glutathione hydrolase small chain</fullName>
        </recommendedName>
    </component>
</protein>
<organism evidence="12 13">
    <name type="scientific">Tumidithrix elongata BACA0141</name>
    <dbReference type="NCBI Taxonomy" id="2716417"/>
    <lineage>
        <taxon>Bacteria</taxon>
        <taxon>Bacillati</taxon>
        <taxon>Cyanobacteriota</taxon>
        <taxon>Cyanophyceae</taxon>
        <taxon>Pseudanabaenales</taxon>
        <taxon>Pseudanabaenaceae</taxon>
        <taxon>Tumidithrix</taxon>
        <taxon>Tumidithrix elongata</taxon>
    </lineage>
</organism>
<keyword evidence="13" id="KW-1185">Reference proteome</keyword>
<comment type="catalytic activity">
    <reaction evidence="2 11">
        <text>glutathione + H2O = L-cysteinylglycine + L-glutamate</text>
        <dbReference type="Rhea" id="RHEA:28807"/>
        <dbReference type="ChEBI" id="CHEBI:15377"/>
        <dbReference type="ChEBI" id="CHEBI:29985"/>
        <dbReference type="ChEBI" id="CHEBI:57925"/>
        <dbReference type="ChEBI" id="CHEBI:61694"/>
        <dbReference type="EC" id="3.4.19.13"/>
    </reaction>
</comment>
<dbReference type="InterPro" id="IPR043137">
    <property type="entry name" value="GGT_ssub_C"/>
</dbReference>
<dbReference type="PRINTS" id="PR01210">
    <property type="entry name" value="GGTRANSPTASE"/>
</dbReference>
<evidence type="ECO:0000256" key="11">
    <source>
        <dbReference type="RuleBase" id="RU368036"/>
    </source>
</evidence>
<dbReference type="Pfam" id="PF01019">
    <property type="entry name" value="G_glu_transpept"/>
    <property type="match status" value="1"/>
</dbReference>
<dbReference type="PANTHER" id="PTHR43199">
    <property type="entry name" value="GLUTATHIONE HYDROLASE"/>
    <property type="match status" value="1"/>
</dbReference>
<dbReference type="InterPro" id="IPR043138">
    <property type="entry name" value="GGT_lsub"/>
</dbReference>
<dbReference type="Gene3D" id="3.60.20.40">
    <property type="match status" value="1"/>
</dbReference>
<keyword evidence="5 11" id="KW-0378">Hydrolase</keyword>
<dbReference type="NCBIfam" id="TIGR00066">
    <property type="entry name" value="g_glut_trans"/>
    <property type="match status" value="1"/>
</dbReference>